<dbReference type="InterPro" id="IPR029033">
    <property type="entry name" value="His_PPase_superfam"/>
</dbReference>
<dbReference type="GO" id="GO:0003993">
    <property type="term" value="F:acid phosphatase activity"/>
    <property type="evidence" value="ECO:0007669"/>
    <property type="project" value="TreeGrafter"/>
</dbReference>
<dbReference type="OMA" id="RGRSDWC"/>
<keyword evidence="2" id="KW-0378">Hydrolase</keyword>
<dbReference type="eggNOG" id="KOG1382">
    <property type="taxonomic scope" value="Eukaryota"/>
</dbReference>
<feature type="disulfide bond" evidence="5">
    <location>
        <begin position="394"/>
        <end position="402"/>
    </location>
</feature>
<dbReference type="PROSITE" id="PS00616">
    <property type="entry name" value="HIS_ACID_PHOSPHAT_1"/>
    <property type="match status" value="1"/>
</dbReference>
<reference evidence="6 7" key="1">
    <citation type="journal article" date="2011" name="Proc. Natl. Acad. Sci. U.S.A.">
        <title>Comparative genomics of xylose-fermenting fungi for enhanced biofuel production.</title>
        <authorList>
            <person name="Wohlbach D.J."/>
            <person name="Kuo A."/>
            <person name="Sato T.K."/>
            <person name="Potts K.M."/>
            <person name="Salamov A.A."/>
            <person name="LaButti K.M."/>
            <person name="Sun H."/>
            <person name="Clum A."/>
            <person name="Pangilinan J.L."/>
            <person name="Lindquist E.A."/>
            <person name="Lucas S."/>
            <person name="Lapidus A."/>
            <person name="Jin M."/>
            <person name="Gunawan C."/>
            <person name="Balan V."/>
            <person name="Dale B.E."/>
            <person name="Jeffries T.W."/>
            <person name="Zinkel R."/>
            <person name="Barry K.W."/>
            <person name="Grigoriev I.V."/>
            <person name="Gasch A.P."/>
        </authorList>
    </citation>
    <scope>NUCLEOTIDE SEQUENCE [LARGE SCALE GENOMIC DNA]</scope>
    <source>
        <strain evidence="7">NRRL Y-27907 / 11-Y1</strain>
    </source>
</reference>
<feature type="disulfide bond" evidence="5">
    <location>
        <begin position="254"/>
        <end position="267"/>
    </location>
</feature>
<dbReference type="InterPro" id="IPR016274">
    <property type="entry name" value="Histidine_acid_Pase_euk"/>
</dbReference>
<dbReference type="AlphaFoldDB" id="G3AR07"/>
<dbReference type="InterPro" id="IPR000560">
    <property type="entry name" value="His_Pase_clade-2"/>
</dbReference>
<keyword evidence="5" id="KW-1015">Disulfide bond</keyword>
<name>G3AR07_SPAPN</name>
<dbReference type="RefSeq" id="XP_007376447.1">
    <property type="nucleotide sequence ID" value="XM_007376385.1"/>
</dbReference>
<dbReference type="HOGENOM" id="CLU_020880_3_1_1"/>
<feature type="disulfide bond" evidence="5">
    <location>
        <begin position="60"/>
        <end position="374"/>
    </location>
</feature>
<dbReference type="Gene3D" id="3.40.50.1240">
    <property type="entry name" value="Phosphoglycerate mutase-like"/>
    <property type="match status" value="1"/>
</dbReference>
<feature type="active site" description="Nucleophile" evidence="4">
    <location>
        <position position="71"/>
    </location>
</feature>
<dbReference type="Pfam" id="PF00328">
    <property type="entry name" value="His_Phos_2"/>
    <property type="match status" value="1"/>
</dbReference>
<protein>
    <submittedName>
        <fullName evidence="6">Uncharacterized protein</fullName>
    </submittedName>
</protein>
<feature type="active site" description="Proton donor" evidence="4">
    <location>
        <position position="325"/>
    </location>
</feature>
<dbReference type="InterPro" id="IPR033379">
    <property type="entry name" value="Acid_Pase_AS"/>
</dbReference>
<dbReference type="CDD" id="cd07061">
    <property type="entry name" value="HP_HAP_like"/>
    <property type="match status" value="1"/>
</dbReference>
<evidence type="ECO:0000313" key="6">
    <source>
        <dbReference type="EMBL" id="EGW31669.1"/>
    </source>
</evidence>
<evidence type="ECO:0000256" key="5">
    <source>
        <dbReference type="PIRSR" id="PIRSR000894-2"/>
    </source>
</evidence>
<evidence type="ECO:0000256" key="4">
    <source>
        <dbReference type="PIRSR" id="PIRSR000894-1"/>
    </source>
</evidence>
<dbReference type="STRING" id="619300.G3AR07"/>
<gene>
    <name evidence="6" type="ORF">SPAPADRAFT_62282</name>
</gene>
<sequence>MVSVKLNPSLLLAGQSIFQDVASPQQASTEQYNIIKYLGGSAPYRQRTGFGISTSIPEECSIEQVHLLSRHGERYPSKRDGVFFESVMKVFEEYPHKFQGELEFLNDYTYFVSDKEYYEKETDVNNSKGPYSGTTTEFRHGQLFREKYGSLYDKDLVVFTSNSGRVHKSAQYFTEGFLGDISKAKFVIVDEDGKMGANSLTPRYACPKLDEHVNTDKINQYDRTYLQDILTRLQKSNPELPLSTQQVQSLFLWCAFEINVRGSSPFCNLFKNDEFIKDGYRNDLYNYNSIGEGNPYSKVVGSPLVQAFMKLLKDENKIWLSFTHDSDMEIFLTSLGLIIPSRDLPTDYVPFPNMYNAAELFPQAARVYTEKLKCGEEYFIRFIMNDAVVPYPNCSNGPGFSCEMNQLFEILNKRLEGVNFVQQCSVPEDSPNEVTFYWDYKSKEYNAPLIDQ</sequence>
<evidence type="ECO:0000256" key="1">
    <source>
        <dbReference type="ARBA" id="ARBA00005375"/>
    </source>
</evidence>
<dbReference type="EMBL" id="GL996503">
    <property type="protein sequence ID" value="EGW31669.1"/>
    <property type="molecule type" value="Genomic_DNA"/>
</dbReference>
<dbReference type="FunCoup" id="G3AR07">
    <property type="interactions" value="476"/>
</dbReference>
<proteinExistence type="inferred from homology"/>
<dbReference type="PIRSF" id="PIRSF000894">
    <property type="entry name" value="Acid_phosphatase"/>
    <property type="match status" value="1"/>
</dbReference>
<dbReference type="Proteomes" id="UP000000709">
    <property type="component" value="Unassembled WGS sequence"/>
</dbReference>
<dbReference type="PANTHER" id="PTHR20963:SF18">
    <property type="entry name" value="ACID PHOSPHATASE PHO11-RELATED"/>
    <property type="match status" value="1"/>
</dbReference>
<dbReference type="KEGG" id="spaa:SPAPADRAFT_62282"/>
<accession>G3AR07</accession>
<dbReference type="PROSITE" id="PS00778">
    <property type="entry name" value="HIS_ACID_PHOSPHAT_2"/>
    <property type="match status" value="1"/>
</dbReference>
<evidence type="ECO:0000313" key="7">
    <source>
        <dbReference type="Proteomes" id="UP000000709"/>
    </source>
</evidence>
<dbReference type="GeneID" id="18874242"/>
<organism evidence="7">
    <name type="scientific">Spathaspora passalidarum (strain NRRL Y-27907 / 11-Y1)</name>
    <dbReference type="NCBI Taxonomy" id="619300"/>
    <lineage>
        <taxon>Eukaryota</taxon>
        <taxon>Fungi</taxon>
        <taxon>Dikarya</taxon>
        <taxon>Ascomycota</taxon>
        <taxon>Saccharomycotina</taxon>
        <taxon>Pichiomycetes</taxon>
        <taxon>Debaryomycetaceae</taxon>
        <taxon>Spathaspora</taxon>
    </lineage>
</organism>
<evidence type="ECO:0000256" key="2">
    <source>
        <dbReference type="ARBA" id="ARBA00022801"/>
    </source>
</evidence>
<dbReference type="SUPFAM" id="SSF53254">
    <property type="entry name" value="Phosphoglycerate mutase-like"/>
    <property type="match status" value="1"/>
</dbReference>
<keyword evidence="7" id="KW-1185">Reference proteome</keyword>
<keyword evidence="3" id="KW-0325">Glycoprotein</keyword>
<dbReference type="GO" id="GO:0009277">
    <property type="term" value="C:fungal-type cell wall"/>
    <property type="evidence" value="ECO:0007669"/>
    <property type="project" value="TreeGrafter"/>
</dbReference>
<comment type="similarity">
    <text evidence="1">Belongs to the histidine acid phosphatase family.</text>
</comment>
<dbReference type="InParanoid" id="G3AR07"/>
<dbReference type="PANTHER" id="PTHR20963">
    <property type="entry name" value="MULTIPLE INOSITOL POLYPHOSPHATE PHOSPHATASE-RELATED"/>
    <property type="match status" value="1"/>
</dbReference>
<dbReference type="OrthoDB" id="6612291at2759"/>
<evidence type="ECO:0000256" key="3">
    <source>
        <dbReference type="ARBA" id="ARBA00023180"/>
    </source>
</evidence>